<dbReference type="HOGENOM" id="CLU_133067_0_1_7"/>
<comment type="subcellular location">
    <subcellularLocation>
        <location evidence="1 8">Cell membrane</location>
        <topology evidence="1 8">Multi-pass membrane protein</topology>
    </subcellularLocation>
</comment>
<evidence type="ECO:0000256" key="9">
    <source>
        <dbReference type="SAM" id="Phobius"/>
    </source>
</evidence>
<sequence>MLESWIILFLSIFCEVTGTSCLKLSDGFSKIIPTISVFLFYGLALWGLSVVVKKMDVSIAYAVWSGVGTATVAMIGICIFGERATVVKICSLLLIIIGVVGLNYTSSGE</sequence>
<dbReference type="AlphaFoldDB" id="A0A0H3A785"/>
<dbReference type="GO" id="GO:0022857">
    <property type="term" value="F:transmembrane transporter activity"/>
    <property type="evidence" value="ECO:0007669"/>
    <property type="project" value="InterPro"/>
</dbReference>
<evidence type="ECO:0000256" key="6">
    <source>
        <dbReference type="ARBA" id="ARBA00023136"/>
    </source>
</evidence>
<evidence type="ECO:0000256" key="4">
    <source>
        <dbReference type="ARBA" id="ARBA00022692"/>
    </source>
</evidence>
<gene>
    <name evidence="10" type="ordered locus">Dvul_1177</name>
</gene>
<dbReference type="InterPro" id="IPR000390">
    <property type="entry name" value="Small_drug/metabolite_transptr"/>
</dbReference>
<accession>A0A0H3A785</accession>
<dbReference type="FunFam" id="1.10.3730.20:FF:000001">
    <property type="entry name" value="Quaternary ammonium compound resistance transporter SugE"/>
    <property type="match status" value="1"/>
</dbReference>
<evidence type="ECO:0000256" key="1">
    <source>
        <dbReference type="ARBA" id="ARBA00004651"/>
    </source>
</evidence>
<dbReference type="Proteomes" id="UP000009173">
    <property type="component" value="Chromosome"/>
</dbReference>
<keyword evidence="3" id="KW-1003">Cell membrane</keyword>
<evidence type="ECO:0000256" key="3">
    <source>
        <dbReference type="ARBA" id="ARBA00022475"/>
    </source>
</evidence>
<dbReference type="KEGG" id="dvl:Dvul_1177"/>
<organism evidence="10 11">
    <name type="scientific">Nitratidesulfovibrio vulgaris (strain DP4)</name>
    <name type="common">Desulfovibrio vulgaris</name>
    <dbReference type="NCBI Taxonomy" id="391774"/>
    <lineage>
        <taxon>Bacteria</taxon>
        <taxon>Pseudomonadati</taxon>
        <taxon>Thermodesulfobacteriota</taxon>
        <taxon>Desulfovibrionia</taxon>
        <taxon>Desulfovibrionales</taxon>
        <taxon>Desulfovibrionaceae</taxon>
        <taxon>Nitratidesulfovibrio</taxon>
    </lineage>
</organism>
<keyword evidence="6 9" id="KW-0472">Membrane</keyword>
<dbReference type="EMBL" id="CP000527">
    <property type="protein sequence ID" value="ABM28197.1"/>
    <property type="molecule type" value="Genomic_DNA"/>
</dbReference>
<dbReference type="InterPro" id="IPR045324">
    <property type="entry name" value="Small_multidrug_res"/>
</dbReference>
<keyword evidence="2" id="KW-0813">Transport</keyword>
<proteinExistence type="inferred from homology"/>
<name>A0A0H3A785_NITV4</name>
<dbReference type="PANTHER" id="PTHR30561:SF1">
    <property type="entry name" value="MULTIDRUG TRANSPORTER EMRE"/>
    <property type="match status" value="1"/>
</dbReference>
<dbReference type="Pfam" id="PF00893">
    <property type="entry name" value="Multi_Drug_Res"/>
    <property type="match status" value="1"/>
</dbReference>
<feature type="transmembrane region" description="Helical" evidence="9">
    <location>
        <begin position="59"/>
        <end position="80"/>
    </location>
</feature>
<dbReference type="PANTHER" id="PTHR30561">
    <property type="entry name" value="SMR FAMILY PROTON-DEPENDENT DRUG EFFLUX TRANSPORTER SUGE"/>
    <property type="match status" value="1"/>
</dbReference>
<evidence type="ECO:0000256" key="2">
    <source>
        <dbReference type="ARBA" id="ARBA00022448"/>
    </source>
</evidence>
<keyword evidence="4 8" id="KW-0812">Transmembrane</keyword>
<evidence type="ECO:0000256" key="5">
    <source>
        <dbReference type="ARBA" id="ARBA00022989"/>
    </source>
</evidence>
<feature type="transmembrane region" description="Helical" evidence="9">
    <location>
        <begin position="31"/>
        <end position="52"/>
    </location>
</feature>
<evidence type="ECO:0000313" key="10">
    <source>
        <dbReference type="EMBL" id="ABM28197.1"/>
    </source>
</evidence>
<dbReference type="SUPFAM" id="SSF103481">
    <property type="entry name" value="Multidrug resistance efflux transporter EmrE"/>
    <property type="match status" value="1"/>
</dbReference>
<dbReference type="InterPro" id="IPR037185">
    <property type="entry name" value="EmrE-like"/>
</dbReference>
<feature type="transmembrane region" description="Helical" evidence="9">
    <location>
        <begin position="86"/>
        <end position="105"/>
    </location>
</feature>
<comment type="similarity">
    <text evidence="7 8">Belongs to the drug/metabolite transporter (DMT) superfamily. Small multidrug resistance (SMR) (TC 2.A.7.1) family.</text>
</comment>
<evidence type="ECO:0000313" key="11">
    <source>
        <dbReference type="Proteomes" id="UP000009173"/>
    </source>
</evidence>
<dbReference type="RefSeq" id="WP_010939282.1">
    <property type="nucleotide sequence ID" value="NC_008751.1"/>
</dbReference>
<dbReference type="GO" id="GO:1990961">
    <property type="term" value="P:xenobiotic detoxification by transmembrane export across the plasma membrane"/>
    <property type="evidence" value="ECO:0007669"/>
    <property type="project" value="UniProtKB-ARBA"/>
</dbReference>
<protein>
    <submittedName>
        <fullName evidence="10">Small multidrug resistance protein</fullName>
    </submittedName>
</protein>
<dbReference type="GO" id="GO:0005886">
    <property type="term" value="C:plasma membrane"/>
    <property type="evidence" value="ECO:0007669"/>
    <property type="project" value="UniProtKB-SubCell"/>
</dbReference>
<evidence type="ECO:0000256" key="7">
    <source>
        <dbReference type="ARBA" id="ARBA00038032"/>
    </source>
</evidence>
<keyword evidence="5 9" id="KW-1133">Transmembrane helix</keyword>
<evidence type="ECO:0000256" key="8">
    <source>
        <dbReference type="RuleBase" id="RU003942"/>
    </source>
</evidence>
<reference evidence="11" key="1">
    <citation type="journal article" date="2009" name="Environ. Microbiol.">
        <title>Contribution of mobile genetic elements to Desulfovibrio vulgaris genome plasticity.</title>
        <authorList>
            <person name="Walker C.B."/>
            <person name="Stolyar S."/>
            <person name="Chivian D."/>
            <person name="Pinel N."/>
            <person name="Gabster J.A."/>
            <person name="Dehal P.S."/>
            <person name="He Z."/>
            <person name="Yang Z.K."/>
            <person name="Yen H.C."/>
            <person name="Zhou J."/>
            <person name="Wall J.D."/>
            <person name="Hazen T.C."/>
            <person name="Arkin A.P."/>
            <person name="Stahl D.A."/>
        </authorList>
    </citation>
    <scope>NUCLEOTIDE SEQUENCE [LARGE SCALE GENOMIC DNA]</scope>
    <source>
        <strain evidence="11">DP4</strain>
    </source>
</reference>
<dbReference type="Gene3D" id="1.10.3730.20">
    <property type="match status" value="1"/>
</dbReference>